<dbReference type="Gene3D" id="3.40.190.290">
    <property type="match status" value="1"/>
</dbReference>
<dbReference type="InterPro" id="IPR000847">
    <property type="entry name" value="LysR_HTH_N"/>
</dbReference>
<comment type="similarity">
    <text evidence="1">Belongs to the LysR transcriptional regulatory family.</text>
</comment>
<dbReference type="GO" id="GO:0043565">
    <property type="term" value="F:sequence-specific DNA binding"/>
    <property type="evidence" value="ECO:0007669"/>
    <property type="project" value="TreeGrafter"/>
</dbReference>
<feature type="domain" description="HTH lysR-type" evidence="5">
    <location>
        <begin position="3"/>
        <end position="60"/>
    </location>
</feature>
<dbReference type="GO" id="GO:0010628">
    <property type="term" value="P:positive regulation of gene expression"/>
    <property type="evidence" value="ECO:0007669"/>
    <property type="project" value="TreeGrafter"/>
</dbReference>
<evidence type="ECO:0000313" key="6">
    <source>
        <dbReference type="EMBL" id="TSH91196.1"/>
    </source>
</evidence>
<dbReference type="EMBL" id="VLTJ01000037">
    <property type="protein sequence ID" value="TSH91196.1"/>
    <property type="molecule type" value="Genomic_DNA"/>
</dbReference>
<evidence type="ECO:0000313" key="7">
    <source>
        <dbReference type="Proteomes" id="UP000318405"/>
    </source>
</evidence>
<dbReference type="Proteomes" id="UP000318405">
    <property type="component" value="Unassembled WGS sequence"/>
</dbReference>
<evidence type="ECO:0000256" key="2">
    <source>
        <dbReference type="ARBA" id="ARBA00023015"/>
    </source>
</evidence>
<dbReference type="SUPFAM" id="SSF53850">
    <property type="entry name" value="Periplasmic binding protein-like II"/>
    <property type="match status" value="1"/>
</dbReference>
<evidence type="ECO:0000256" key="3">
    <source>
        <dbReference type="ARBA" id="ARBA00023125"/>
    </source>
</evidence>
<gene>
    <name evidence="6" type="ORF">FOZ76_18775</name>
</gene>
<dbReference type="PANTHER" id="PTHR30427:SF1">
    <property type="entry name" value="TRANSCRIPTIONAL ACTIVATOR PROTEIN LYSR"/>
    <property type="match status" value="1"/>
</dbReference>
<dbReference type="Gene3D" id="1.10.10.10">
    <property type="entry name" value="Winged helix-like DNA-binding domain superfamily/Winged helix DNA-binding domain"/>
    <property type="match status" value="1"/>
</dbReference>
<keyword evidence="4" id="KW-0804">Transcription</keyword>
<dbReference type="Pfam" id="PF03466">
    <property type="entry name" value="LysR_substrate"/>
    <property type="match status" value="1"/>
</dbReference>
<dbReference type="AlphaFoldDB" id="A0A556AE91"/>
<keyword evidence="7" id="KW-1185">Reference proteome</keyword>
<dbReference type="RefSeq" id="WP_143949821.1">
    <property type="nucleotide sequence ID" value="NZ_BAABMB010000008.1"/>
</dbReference>
<dbReference type="PROSITE" id="PS50931">
    <property type="entry name" value="HTH_LYSR"/>
    <property type="match status" value="1"/>
</dbReference>
<dbReference type="GO" id="GO:0003700">
    <property type="term" value="F:DNA-binding transcription factor activity"/>
    <property type="evidence" value="ECO:0007669"/>
    <property type="project" value="InterPro"/>
</dbReference>
<evidence type="ECO:0000259" key="5">
    <source>
        <dbReference type="PROSITE" id="PS50931"/>
    </source>
</evidence>
<comment type="caution">
    <text evidence="6">The sequence shown here is derived from an EMBL/GenBank/DDBJ whole genome shotgun (WGS) entry which is preliminary data.</text>
</comment>
<accession>A0A556AE91</accession>
<dbReference type="OrthoDB" id="110033at2"/>
<keyword evidence="3" id="KW-0238">DNA-binding</keyword>
<dbReference type="PANTHER" id="PTHR30427">
    <property type="entry name" value="TRANSCRIPTIONAL ACTIVATOR PROTEIN LYSR"/>
    <property type="match status" value="1"/>
</dbReference>
<dbReference type="InterPro" id="IPR036388">
    <property type="entry name" value="WH-like_DNA-bd_sf"/>
</dbReference>
<dbReference type="Pfam" id="PF00126">
    <property type="entry name" value="HTH_1"/>
    <property type="match status" value="1"/>
</dbReference>
<dbReference type="InterPro" id="IPR036390">
    <property type="entry name" value="WH_DNA-bd_sf"/>
</dbReference>
<dbReference type="GO" id="GO:0009089">
    <property type="term" value="P:lysine biosynthetic process via diaminopimelate"/>
    <property type="evidence" value="ECO:0007669"/>
    <property type="project" value="TreeGrafter"/>
</dbReference>
<protein>
    <submittedName>
        <fullName evidence="6">LysR family transcriptional regulator</fullName>
    </submittedName>
</protein>
<dbReference type="InterPro" id="IPR005119">
    <property type="entry name" value="LysR_subst-bd"/>
</dbReference>
<sequence>MSLNLRQIEIFHAVMVTGSISGAAQLLYISQPAVSRLLSQTEYRIGFALFERIKGRLHATPEAKKLFREVQSVYNGIQRVNAIAQELADNRQGSLNIVSSTNGGQMFIPNAIAAFRQSHPGVKINFMILSYAHLLERLLDHQADLGLITSPMEHPNLTVERLGTNRLVALFPRGHPLEALEDVRLQDLQPHALITYDRSTPFGALTEQFYEAQGLALDPFTEVGSPYSASALVQLGAGVALVDEFSVKSVTDGLAMRPLADSPVAQINLVYYGLEPVSQTARAFIEVLRERVRKVGSDALAPCRIAAAA</sequence>
<proteinExistence type="inferred from homology"/>
<keyword evidence="2" id="KW-0805">Transcription regulation</keyword>
<evidence type="ECO:0000256" key="1">
    <source>
        <dbReference type="ARBA" id="ARBA00009437"/>
    </source>
</evidence>
<name>A0A556AE91_9BURK</name>
<evidence type="ECO:0000256" key="4">
    <source>
        <dbReference type="ARBA" id="ARBA00023163"/>
    </source>
</evidence>
<reference evidence="6 7" key="1">
    <citation type="submission" date="2019-07" db="EMBL/GenBank/DDBJ databases">
        <title>Qingshengfaniella alkalisoli gen. nov., sp. nov., isolated from saline soil.</title>
        <authorList>
            <person name="Xu L."/>
            <person name="Huang X.-X."/>
            <person name="Sun J.-Q."/>
        </authorList>
    </citation>
    <scope>NUCLEOTIDE SEQUENCE [LARGE SCALE GENOMIC DNA]</scope>
    <source>
        <strain evidence="6 7">DSM 27279</strain>
    </source>
</reference>
<dbReference type="SUPFAM" id="SSF46785">
    <property type="entry name" value="Winged helix' DNA-binding domain"/>
    <property type="match status" value="1"/>
</dbReference>
<organism evidence="6 7">
    <name type="scientific">Verticiella sediminum</name>
    <dbReference type="NCBI Taxonomy" id="1247510"/>
    <lineage>
        <taxon>Bacteria</taxon>
        <taxon>Pseudomonadati</taxon>
        <taxon>Pseudomonadota</taxon>
        <taxon>Betaproteobacteria</taxon>
        <taxon>Burkholderiales</taxon>
        <taxon>Alcaligenaceae</taxon>
        <taxon>Verticiella</taxon>
    </lineage>
</organism>